<feature type="compositionally biased region" description="Basic and acidic residues" evidence="2">
    <location>
        <begin position="107"/>
        <end position="122"/>
    </location>
</feature>
<name>A0AAU9FN98_DROMD</name>
<dbReference type="GO" id="GO:0003723">
    <property type="term" value="F:RNA binding"/>
    <property type="evidence" value="ECO:0007669"/>
    <property type="project" value="TreeGrafter"/>
</dbReference>
<dbReference type="PANTHER" id="PTHR13384:SF19">
    <property type="entry name" value="G PATCH DOMAIN-CONTAINING PROTEIN 1"/>
    <property type="match status" value="1"/>
</dbReference>
<feature type="compositionally biased region" description="Basic residues" evidence="2">
    <location>
        <begin position="936"/>
        <end position="972"/>
    </location>
</feature>
<feature type="region of interest" description="Disordered" evidence="2">
    <location>
        <begin position="164"/>
        <end position="238"/>
    </location>
</feature>
<feature type="domain" description="G-patch" evidence="3">
    <location>
        <begin position="152"/>
        <end position="172"/>
    </location>
</feature>
<accession>A0AAU9FN98</accession>
<proteinExistence type="inferred from homology"/>
<dbReference type="Pfam" id="PF07713">
    <property type="entry name" value="DUF1604"/>
    <property type="match status" value="1"/>
</dbReference>
<dbReference type="PROSITE" id="PS50174">
    <property type="entry name" value="G_PATCH"/>
    <property type="match status" value="1"/>
</dbReference>
<dbReference type="AlphaFoldDB" id="A0AAU9FN98"/>
<reference evidence="4 5" key="1">
    <citation type="submission" date="2024-02" db="EMBL/GenBank/DDBJ databases">
        <title>A chromosome-level genome assembly of Drosophila madeirensis, a fruit fly species endemic to Madeira island.</title>
        <authorList>
            <person name="Tomihara K."/>
            <person name="Llopart A."/>
            <person name="Yamamoto D."/>
        </authorList>
    </citation>
    <scope>NUCLEOTIDE SEQUENCE [LARGE SCALE GENOMIC DNA]</scope>
    <source>
        <strain evidence="4 5">RF1</strain>
    </source>
</reference>
<sequence>MDDEESLHRFGTPLPTLEKDVVPAKKPLAIEDQIVKDENGKRRFHGAFTGGFSAGFWNTVGSLEGWTPQTFKSSRAEKATPRMQQRPEDFMDKEDLGEFGIAPQGIRTREEFSKESEEEQRTGQRKRKLMQPEQVGPIPGVPVLEHLLRPVRDKVAMRILKSMGWKPGQGVGPRQTKKEKRQANARNKREQYLLEHYGAEGLPSLEQQQIAAVEKGGGDDDDDDEEDEDITFAPDDYEPIFYTPKENRFGMSYSGLSRDPILSKSSSAHPAAPMQHINLFGQLETQPKQKQLSIRGQAFGVGAFEEEDDDIYARDDMTRYDFSLADKKPKQKKIQHVQQRHVIDGFSEDKSGAALQKPYAIDLPRDFKPRNWLQRRTRFEPMDRERTKKLEARIEYKRTGLGRHDLNPDQRAQLLGEQKSQKKDQQPEQPPSRNPFKDRNKLMDLINAKSEGFTKGGLIVDEVLPQAETVAETQTTATAMAKQVKEANATIQEKAVFKTKDLASAAPSGGFKPFLADEAKQLRYDTFLEAQLKTDAEITEFLANMQPVTLSLWDREMEKKEFIQAAKIYRPLNGLMYDRFVSEATVQAEHIKEQQKPPEERKVVMERTKAMWKPASLLCKRYNIAEPFGGSMLEPPKELKGRPKISIFDYLETSINSKADFQTPTIRPKHMEKPKPAVLVPPPLAPLPPPDAVAPEKEKPAQKKGEEPAAVKPSFVPRTPLEQAVDESREKPISEKKDLFRSIFEDSDEEEPVPVATPAITSLSTPQEKLAAINEALGLPSTSGASASSLNVLRNNSPPRGIFAALFKPIEELKPKEAPAPPKFAPIEGNKLKIAYKSREERLRNDKELAMAQVPVEDIYGPKLPEKGAPAKTQAPETDHVEVGIEAKLQHLWQKHAPKKRSAEKWVEKKALSTDDSDSDSSSDTSSSCSASSPAKAKKTKVSKSKKSSHRSASSKKSKKSEKKSKKKAKSKKSSDRSKPKAKKKKSKH</sequence>
<feature type="region of interest" description="Disordered" evidence="2">
    <location>
        <begin position="682"/>
        <end position="737"/>
    </location>
</feature>
<dbReference type="Pfam" id="PF26093">
    <property type="entry name" value="HTH_TGH"/>
    <property type="match status" value="1"/>
</dbReference>
<dbReference type="EMBL" id="AP029265">
    <property type="protein sequence ID" value="BFF96991.1"/>
    <property type="molecule type" value="Genomic_DNA"/>
</dbReference>
<feature type="region of interest" description="Disordered" evidence="2">
    <location>
        <begin position="416"/>
        <end position="440"/>
    </location>
</feature>
<feature type="compositionally biased region" description="Basic and acidic residues" evidence="2">
    <location>
        <begin position="694"/>
        <end position="709"/>
    </location>
</feature>
<feature type="compositionally biased region" description="Acidic residues" evidence="2">
    <location>
        <begin position="219"/>
        <end position="238"/>
    </location>
</feature>
<feature type="compositionally biased region" description="Low complexity" evidence="2">
    <location>
        <begin position="922"/>
        <end position="935"/>
    </location>
</feature>
<feature type="compositionally biased region" description="Basic and acidic residues" evidence="2">
    <location>
        <begin position="74"/>
        <end position="96"/>
    </location>
</feature>
<dbReference type="PANTHER" id="PTHR13384">
    <property type="entry name" value="G PATCH DOMAIN-CONTAINING PROTEIN 1"/>
    <property type="match status" value="1"/>
</dbReference>
<evidence type="ECO:0000313" key="4">
    <source>
        <dbReference type="EMBL" id="BFF96991.1"/>
    </source>
</evidence>
<dbReference type="GO" id="GO:0005634">
    <property type="term" value="C:nucleus"/>
    <property type="evidence" value="ECO:0007669"/>
    <property type="project" value="TreeGrafter"/>
</dbReference>
<keyword evidence="5" id="KW-1185">Reference proteome</keyword>
<feature type="compositionally biased region" description="Basic residues" evidence="2">
    <location>
        <begin position="980"/>
        <end position="989"/>
    </location>
</feature>
<evidence type="ECO:0000259" key="3">
    <source>
        <dbReference type="PROSITE" id="PS50174"/>
    </source>
</evidence>
<evidence type="ECO:0000256" key="1">
    <source>
        <dbReference type="ARBA" id="ARBA00008600"/>
    </source>
</evidence>
<feature type="compositionally biased region" description="Pro residues" evidence="2">
    <location>
        <begin position="682"/>
        <end position="692"/>
    </location>
</feature>
<feature type="region of interest" description="Disordered" evidence="2">
    <location>
        <begin position="71"/>
        <end position="140"/>
    </location>
</feature>
<dbReference type="GO" id="GO:0006397">
    <property type="term" value="P:mRNA processing"/>
    <property type="evidence" value="ECO:0007669"/>
    <property type="project" value="InterPro"/>
</dbReference>
<organism evidence="4 5">
    <name type="scientific">Drosophila madeirensis</name>
    <name type="common">Fruit fly</name>
    <dbReference type="NCBI Taxonomy" id="30013"/>
    <lineage>
        <taxon>Eukaryota</taxon>
        <taxon>Metazoa</taxon>
        <taxon>Ecdysozoa</taxon>
        <taxon>Arthropoda</taxon>
        <taxon>Hexapoda</taxon>
        <taxon>Insecta</taxon>
        <taxon>Pterygota</taxon>
        <taxon>Neoptera</taxon>
        <taxon>Endopterygota</taxon>
        <taxon>Diptera</taxon>
        <taxon>Brachycera</taxon>
        <taxon>Muscomorpha</taxon>
        <taxon>Ephydroidea</taxon>
        <taxon>Drosophilidae</taxon>
        <taxon>Drosophila</taxon>
        <taxon>Sophophora</taxon>
    </lineage>
</organism>
<feature type="region of interest" description="Disordered" evidence="2">
    <location>
        <begin position="859"/>
        <end position="989"/>
    </location>
</feature>
<feature type="compositionally biased region" description="Basic and acidic residues" evidence="2">
    <location>
        <begin position="877"/>
        <end position="889"/>
    </location>
</feature>
<gene>
    <name evidence="4" type="ORF">DMAD_05495</name>
</gene>
<dbReference type="Pfam" id="PF01585">
    <property type="entry name" value="G-patch"/>
    <property type="match status" value="1"/>
</dbReference>
<dbReference type="InterPro" id="IPR000467">
    <property type="entry name" value="G_patch_dom"/>
</dbReference>
<evidence type="ECO:0000313" key="5">
    <source>
        <dbReference type="Proteomes" id="UP001500889"/>
    </source>
</evidence>
<comment type="similarity">
    <text evidence="1">Belongs to the GPATCH1 family.</text>
</comment>
<feature type="compositionally biased region" description="Basic and acidic residues" evidence="2">
    <location>
        <begin position="726"/>
        <end position="737"/>
    </location>
</feature>
<dbReference type="InterPro" id="IPR011666">
    <property type="entry name" value="DUF1604"/>
</dbReference>
<evidence type="ECO:0000256" key="2">
    <source>
        <dbReference type="SAM" id="MobiDB-lite"/>
    </source>
</evidence>
<protein>
    <submittedName>
        <fullName evidence="4">G patch domain-containing protein 1 homolog</fullName>
    </submittedName>
</protein>
<feature type="compositionally biased region" description="Basic and acidic residues" evidence="2">
    <location>
        <begin position="901"/>
        <end position="913"/>
    </location>
</feature>
<dbReference type="Proteomes" id="UP001500889">
    <property type="component" value="Chromosome J"/>
</dbReference>